<proteinExistence type="predicted"/>
<evidence type="ECO:0000313" key="1">
    <source>
        <dbReference type="EMBL" id="OLQ09747.1"/>
    </source>
</evidence>
<gene>
    <name evidence="1" type="ORF">AK812_SmicGene6594</name>
</gene>
<keyword evidence="2" id="KW-1185">Reference proteome</keyword>
<comment type="caution">
    <text evidence="1">The sequence shown here is derived from an EMBL/GenBank/DDBJ whole genome shotgun (WGS) entry which is preliminary data.</text>
</comment>
<organism evidence="1 2">
    <name type="scientific">Symbiodinium microadriaticum</name>
    <name type="common">Dinoflagellate</name>
    <name type="synonym">Zooxanthella microadriatica</name>
    <dbReference type="NCBI Taxonomy" id="2951"/>
    <lineage>
        <taxon>Eukaryota</taxon>
        <taxon>Sar</taxon>
        <taxon>Alveolata</taxon>
        <taxon>Dinophyceae</taxon>
        <taxon>Suessiales</taxon>
        <taxon>Symbiodiniaceae</taxon>
        <taxon>Symbiodinium</taxon>
    </lineage>
</organism>
<dbReference type="AlphaFoldDB" id="A0A1Q9EQU3"/>
<reference evidence="1 2" key="1">
    <citation type="submission" date="2016-02" db="EMBL/GenBank/DDBJ databases">
        <title>Genome analysis of coral dinoflagellate symbionts highlights evolutionary adaptations to a symbiotic lifestyle.</title>
        <authorList>
            <person name="Aranda M."/>
            <person name="Li Y."/>
            <person name="Liew Y.J."/>
            <person name="Baumgarten S."/>
            <person name="Simakov O."/>
            <person name="Wilson M."/>
            <person name="Piel J."/>
            <person name="Ashoor H."/>
            <person name="Bougouffa S."/>
            <person name="Bajic V.B."/>
            <person name="Ryu T."/>
            <person name="Ravasi T."/>
            <person name="Bayer T."/>
            <person name="Micklem G."/>
            <person name="Kim H."/>
            <person name="Bhak J."/>
            <person name="Lajeunesse T.C."/>
            <person name="Voolstra C.R."/>
        </authorList>
    </citation>
    <scope>NUCLEOTIDE SEQUENCE [LARGE SCALE GENOMIC DNA]</scope>
    <source>
        <strain evidence="1 2">CCMP2467</strain>
    </source>
</reference>
<accession>A0A1Q9EQU3</accession>
<evidence type="ECO:0000313" key="2">
    <source>
        <dbReference type="Proteomes" id="UP000186817"/>
    </source>
</evidence>
<dbReference type="EMBL" id="LSRX01000091">
    <property type="protein sequence ID" value="OLQ09747.1"/>
    <property type="molecule type" value="Genomic_DNA"/>
</dbReference>
<protein>
    <submittedName>
        <fullName evidence="1">Uncharacterized protein</fullName>
    </submittedName>
</protein>
<name>A0A1Q9EQU3_SYMMI</name>
<sequence length="160" mass="17839">MIRSCATGHADFASNLQIKGALADAALLTAAPRLHEALRKKFGSKPFLLESCSENDMQELLEEAAAMTPKEVRKAKFKFVQDSGCVRNFSLHPETRVFYRQAEAEGMVCIMWNGCYSEGSAVFAMLAENDDDRFFDGDMRQGAGTSELNHLRRLELVGFH</sequence>
<dbReference type="Proteomes" id="UP000186817">
    <property type="component" value="Unassembled WGS sequence"/>
</dbReference>